<evidence type="ECO:0000313" key="1">
    <source>
        <dbReference type="EMBL" id="CAG6642135.1"/>
    </source>
</evidence>
<dbReference type="EMBL" id="HBUF01121032">
    <property type="protein sequence ID" value="CAG6642135.1"/>
    <property type="molecule type" value="Transcribed_RNA"/>
</dbReference>
<reference evidence="1" key="1">
    <citation type="submission" date="2021-05" db="EMBL/GenBank/DDBJ databases">
        <authorList>
            <person name="Alioto T."/>
            <person name="Alioto T."/>
            <person name="Gomez Garrido J."/>
        </authorList>
    </citation>
    <scope>NUCLEOTIDE SEQUENCE</scope>
</reference>
<protein>
    <submittedName>
        <fullName evidence="1">Uncharacterized protein</fullName>
    </submittedName>
</protein>
<organism evidence="1">
    <name type="scientific">Cacopsylla melanoneura</name>
    <dbReference type="NCBI Taxonomy" id="428564"/>
    <lineage>
        <taxon>Eukaryota</taxon>
        <taxon>Metazoa</taxon>
        <taxon>Ecdysozoa</taxon>
        <taxon>Arthropoda</taxon>
        <taxon>Hexapoda</taxon>
        <taxon>Insecta</taxon>
        <taxon>Pterygota</taxon>
        <taxon>Neoptera</taxon>
        <taxon>Paraneoptera</taxon>
        <taxon>Hemiptera</taxon>
        <taxon>Sternorrhyncha</taxon>
        <taxon>Psylloidea</taxon>
        <taxon>Psyllidae</taxon>
        <taxon>Psyllinae</taxon>
        <taxon>Cacopsylla</taxon>
    </lineage>
</organism>
<accession>A0A8D8R387</accession>
<sequence>MNIATIEHWVLKSMTEAQDSLQNGEVPVGCCSLFDMKYLMIFSKPKEKSVKKMQYSIEKARNVNLTTKRPVGKKETLTIHLLLKNSRTIIPVQNHLIGKNKTLKIRMKTPKTNLS</sequence>
<name>A0A8D8R387_9HEMI</name>
<dbReference type="AlphaFoldDB" id="A0A8D8R387"/>
<proteinExistence type="predicted"/>